<evidence type="ECO:0000313" key="4">
    <source>
        <dbReference type="Proteomes" id="UP000193778"/>
    </source>
</evidence>
<dbReference type="InterPro" id="IPR038696">
    <property type="entry name" value="IalB_sf"/>
</dbReference>
<evidence type="ECO:0000256" key="1">
    <source>
        <dbReference type="SAM" id="MobiDB-lite"/>
    </source>
</evidence>
<feature type="region of interest" description="Disordered" evidence="1">
    <location>
        <begin position="24"/>
        <end position="50"/>
    </location>
</feature>
<feature type="signal peptide" evidence="2">
    <location>
        <begin position="1"/>
        <end position="22"/>
    </location>
</feature>
<feature type="chain" id="PRO_5012259449" evidence="2">
    <location>
        <begin position="23"/>
        <end position="200"/>
    </location>
</feature>
<keyword evidence="2" id="KW-0732">Signal</keyword>
<dbReference type="Proteomes" id="UP000193778">
    <property type="component" value="Unassembled WGS sequence"/>
</dbReference>
<keyword evidence="4" id="KW-1185">Reference proteome</keyword>
<dbReference type="Pfam" id="PF06776">
    <property type="entry name" value="IalB"/>
    <property type="match status" value="1"/>
</dbReference>
<dbReference type="InterPro" id="IPR010642">
    <property type="entry name" value="Invasion_prot_B"/>
</dbReference>
<evidence type="ECO:0000256" key="2">
    <source>
        <dbReference type="SAM" id="SignalP"/>
    </source>
</evidence>
<dbReference type="RefSeq" id="WP_085824171.1">
    <property type="nucleotide sequence ID" value="NZ_FWFP01000012.1"/>
</dbReference>
<dbReference type="AlphaFoldDB" id="A0A1X7A649"/>
<organism evidence="3 4">
    <name type="scientific">Ruegeria meonggei</name>
    <dbReference type="NCBI Taxonomy" id="1446476"/>
    <lineage>
        <taxon>Bacteria</taxon>
        <taxon>Pseudomonadati</taxon>
        <taxon>Pseudomonadota</taxon>
        <taxon>Alphaproteobacteria</taxon>
        <taxon>Rhodobacterales</taxon>
        <taxon>Roseobacteraceae</taxon>
        <taxon>Ruegeria</taxon>
    </lineage>
</organism>
<gene>
    <name evidence="3" type="ORF">RUM8411_03722</name>
</gene>
<protein>
    <submittedName>
        <fullName evidence="3">Invasion associated locus B (IalB) protein</fullName>
    </submittedName>
</protein>
<evidence type="ECO:0000313" key="3">
    <source>
        <dbReference type="EMBL" id="SLN71627.1"/>
    </source>
</evidence>
<dbReference type="Gene3D" id="2.60.40.1880">
    <property type="entry name" value="Invasion associated locus B (IalB) protein"/>
    <property type="match status" value="1"/>
</dbReference>
<reference evidence="4" key="1">
    <citation type="submission" date="2017-03" db="EMBL/GenBank/DDBJ databases">
        <authorList>
            <person name="Rodrigo-Torres L."/>
            <person name="Arahal R.D."/>
            <person name="Lucena T."/>
        </authorList>
    </citation>
    <scope>NUCLEOTIDE SEQUENCE [LARGE SCALE GENOMIC DNA]</scope>
    <source>
        <strain evidence="4">CECT 8411</strain>
    </source>
</reference>
<accession>A0A1X7A649</accession>
<proteinExistence type="predicted"/>
<feature type="compositionally biased region" description="Low complexity" evidence="1">
    <location>
        <begin position="24"/>
        <end position="34"/>
    </location>
</feature>
<dbReference type="OrthoDB" id="9797912at2"/>
<name>A0A1X7A649_9RHOB</name>
<sequence>MFKNLLSLNVAAALLMSGAVAAQETTQEDQTQGEVPQTQSGSDLDLGESGPRVGEQYVVEEVGDWAITCLKTDTGNDPCLMRQALTGEEGQPIAEISISKLPEGVAAVAGASVIVPLEVLVQAQLALSIDGAPGKRYDYHHCNPVGCVAQLGFTEGDVAAMKAGSDATLSLVSVLAPNQLLQIGISLSGFTGAFDKLNGN</sequence>
<dbReference type="EMBL" id="FWFP01000012">
    <property type="protein sequence ID" value="SLN71627.1"/>
    <property type="molecule type" value="Genomic_DNA"/>
</dbReference>